<comment type="caution">
    <text evidence="1">The sequence shown here is derived from an EMBL/GenBank/DDBJ whole genome shotgun (WGS) entry which is preliminary data.</text>
</comment>
<reference evidence="1 2" key="1">
    <citation type="journal article" date="2014" name="Agronomy (Basel)">
        <title>A Draft Genome Sequence for Ensete ventricosum, the Drought-Tolerant Tree Against Hunger.</title>
        <authorList>
            <person name="Harrison J."/>
            <person name="Moore K.A."/>
            <person name="Paszkiewicz K."/>
            <person name="Jones T."/>
            <person name="Grant M."/>
            <person name="Ambacheew D."/>
            <person name="Muzemil S."/>
            <person name="Studholme D.J."/>
        </authorList>
    </citation>
    <scope>NUCLEOTIDE SEQUENCE [LARGE SCALE GENOMIC DNA]</scope>
</reference>
<evidence type="ECO:0000313" key="2">
    <source>
        <dbReference type="Proteomes" id="UP000287651"/>
    </source>
</evidence>
<accession>A0A426XYC0</accession>
<name>A0A426XYC0_ENSVE</name>
<dbReference type="AlphaFoldDB" id="A0A426XYC0"/>
<dbReference type="EMBL" id="AMZH03016451">
    <property type="protein sequence ID" value="RRT44462.1"/>
    <property type="molecule type" value="Genomic_DNA"/>
</dbReference>
<proteinExistence type="predicted"/>
<gene>
    <name evidence="1" type="ORF">B296_00049831</name>
</gene>
<organism evidence="1 2">
    <name type="scientific">Ensete ventricosum</name>
    <name type="common">Abyssinian banana</name>
    <name type="synonym">Musa ensete</name>
    <dbReference type="NCBI Taxonomy" id="4639"/>
    <lineage>
        <taxon>Eukaryota</taxon>
        <taxon>Viridiplantae</taxon>
        <taxon>Streptophyta</taxon>
        <taxon>Embryophyta</taxon>
        <taxon>Tracheophyta</taxon>
        <taxon>Spermatophyta</taxon>
        <taxon>Magnoliopsida</taxon>
        <taxon>Liliopsida</taxon>
        <taxon>Zingiberales</taxon>
        <taxon>Musaceae</taxon>
        <taxon>Ensete</taxon>
    </lineage>
</organism>
<evidence type="ECO:0000313" key="1">
    <source>
        <dbReference type="EMBL" id="RRT44462.1"/>
    </source>
</evidence>
<protein>
    <submittedName>
        <fullName evidence="1">Uncharacterized protein</fullName>
    </submittedName>
</protein>
<dbReference type="Proteomes" id="UP000287651">
    <property type="component" value="Unassembled WGS sequence"/>
</dbReference>
<sequence length="74" mass="8016">MADLLGSLPEALADGRLDNDGPRAWAGSCSVEHGANDWASELEHGIVTFDIKFGAMRTANRFDDRGFLSFVTSE</sequence>